<dbReference type="Pfam" id="PF10741">
    <property type="entry name" value="T2SSM_b"/>
    <property type="match status" value="1"/>
</dbReference>
<reference evidence="2 3" key="1">
    <citation type="submission" date="2019-08" db="EMBL/GenBank/DDBJ databases">
        <title>Parahaliea maris sp. nov., isolated from the surface seawater.</title>
        <authorList>
            <person name="Liu Y."/>
        </authorList>
    </citation>
    <scope>NUCLEOTIDE SEQUENCE [LARGE SCALE GENOMIC DNA]</scope>
    <source>
        <strain evidence="2 3">HSLHS9</strain>
    </source>
</reference>
<keyword evidence="1" id="KW-1133">Transmembrane helix</keyword>
<proteinExistence type="predicted"/>
<keyword evidence="3" id="KW-1185">Reference proteome</keyword>
<dbReference type="RefSeq" id="WP_148069563.1">
    <property type="nucleotide sequence ID" value="NZ_VRZA01000006.1"/>
</dbReference>
<gene>
    <name evidence="2" type="ORF">FV139_16480</name>
</gene>
<keyword evidence="1" id="KW-0472">Membrane</keyword>
<dbReference type="NCBIfam" id="NF040576">
    <property type="entry name" value="T2SS_GspM_XpsM"/>
    <property type="match status" value="1"/>
</dbReference>
<dbReference type="EMBL" id="VRZA01000006">
    <property type="protein sequence ID" value="TXS91329.1"/>
    <property type="molecule type" value="Genomic_DNA"/>
</dbReference>
<feature type="transmembrane region" description="Helical" evidence="1">
    <location>
        <begin position="12"/>
        <end position="30"/>
    </location>
</feature>
<dbReference type="Proteomes" id="UP000321039">
    <property type="component" value="Unassembled WGS sequence"/>
</dbReference>
<dbReference type="AlphaFoldDB" id="A0A5C8ZU54"/>
<protein>
    <submittedName>
        <fullName evidence="2">General secretion pathway protein GspM</fullName>
    </submittedName>
</protein>
<dbReference type="InterPro" id="IPR034756">
    <property type="entry name" value="T2SSM_b"/>
</dbReference>
<keyword evidence="1" id="KW-0812">Transmembrane</keyword>
<comment type="caution">
    <text evidence="2">The sequence shown here is derived from an EMBL/GenBank/DDBJ whole genome shotgun (WGS) entry which is preliminary data.</text>
</comment>
<sequence length="187" mass="20749">MSWFRDNRRDAVFVAITVALPLFLFVYFALQLLSVRAGYQADIERVAPRVARLEGIRQRENELKQALSSVDGTVTNLVYPPGRDRASVAATMQKDVREILIDAGLAVANSQILPDDSDEGFEVVRLDVTVSGDLSALDVALAGLSAYRPRLMIESLDIWPERATRRNQDPGQTVTIGMQMMALKVRS</sequence>
<accession>A0A5C8ZU54</accession>
<evidence type="ECO:0000256" key="1">
    <source>
        <dbReference type="SAM" id="Phobius"/>
    </source>
</evidence>
<evidence type="ECO:0000313" key="2">
    <source>
        <dbReference type="EMBL" id="TXS91329.1"/>
    </source>
</evidence>
<organism evidence="2 3">
    <name type="scientific">Parahaliea maris</name>
    <dbReference type="NCBI Taxonomy" id="2716870"/>
    <lineage>
        <taxon>Bacteria</taxon>
        <taxon>Pseudomonadati</taxon>
        <taxon>Pseudomonadota</taxon>
        <taxon>Gammaproteobacteria</taxon>
        <taxon>Cellvibrionales</taxon>
        <taxon>Halieaceae</taxon>
        <taxon>Parahaliea</taxon>
    </lineage>
</organism>
<evidence type="ECO:0000313" key="3">
    <source>
        <dbReference type="Proteomes" id="UP000321039"/>
    </source>
</evidence>
<name>A0A5C8ZU54_9GAMM</name>